<dbReference type="Pfam" id="PF01558">
    <property type="entry name" value="POR"/>
    <property type="match status" value="1"/>
</dbReference>
<reference evidence="5" key="1">
    <citation type="submission" date="2018-05" db="EMBL/GenBank/DDBJ databases">
        <authorList>
            <person name="Lanie J.A."/>
            <person name="Ng W.-L."/>
            <person name="Kazmierczak K.M."/>
            <person name="Andrzejewski T.M."/>
            <person name="Davidsen T.M."/>
            <person name="Wayne K.J."/>
            <person name="Tettelin H."/>
            <person name="Glass J.I."/>
            <person name="Rusch D."/>
            <person name="Podicherti R."/>
            <person name="Tsui H.-C.T."/>
            <person name="Winkler M.E."/>
        </authorList>
    </citation>
    <scope>NUCLEOTIDE SEQUENCE</scope>
</reference>
<dbReference type="InterPro" id="IPR050722">
    <property type="entry name" value="Pyruvate:ferred/Flavod_OxRd"/>
</dbReference>
<dbReference type="InterPro" id="IPR029061">
    <property type="entry name" value="THDP-binding"/>
</dbReference>
<dbReference type="InterPro" id="IPR002880">
    <property type="entry name" value="Pyrv_Fd/Flavodoxin_OxRdtase_N"/>
</dbReference>
<dbReference type="GO" id="GO:0016903">
    <property type="term" value="F:oxidoreductase activity, acting on the aldehyde or oxo group of donors"/>
    <property type="evidence" value="ECO:0007669"/>
    <property type="project" value="InterPro"/>
</dbReference>
<evidence type="ECO:0000256" key="1">
    <source>
        <dbReference type="ARBA" id="ARBA00023002"/>
    </source>
</evidence>
<dbReference type="AlphaFoldDB" id="A0A382P6B5"/>
<name>A0A382P6B5_9ZZZZ</name>
<keyword evidence="1" id="KW-0560">Oxidoreductase</keyword>
<accession>A0A382P6B5</accession>
<organism evidence="5">
    <name type="scientific">marine metagenome</name>
    <dbReference type="NCBI Taxonomy" id="408172"/>
    <lineage>
        <taxon>unclassified sequences</taxon>
        <taxon>metagenomes</taxon>
        <taxon>ecological metagenomes</taxon>
    </lineage>
</organism>
<feature type="domain" description="Pyruvate flavodoxin/ferredoxin oxidoreductase pyrimidine binding" evidence="4">
    <location>
        <begin position="232"/>
        <end position="289"/>
    </location>
</feature>
<dbReference type="EMBL" id="UINC01105197">
    <property type="protein sequence ID" value="SVC68959.1"/>
    <property type="molecule type" value="Genomic_DNA"/>
</dbReference>
<dbReference type="Gene3D" id="3.40.920.10">
    <property type="entry name" value="Pyruvate-ferredoxin oxidoreductase, PFOR, domain III"/>
    <property type="match status" value="1"/>
</dbReference>
<feature type="non-terminal residue" evidence="5">
    <location>
        <position position="313"/>
    </location>
</feature>
<feature type="domain" description="Pyruvate/ketoisovalerate oxidoreductase catalytic" evidence="3">
    <location>
        <begin position="33"/>
        <end position="197"/>
    </location>
</feature>
<dbReference type="PANTHER" id="PTHR32154">
    <property type="entry name" value="PYRUVATE-FLAVODOXIN OXIDOREDUCTASE-RELATED"/>
    <property type="match status" value="1"/>
</dbReference>
<dbReference type="Pfam" id="PF01855">
    <property type="entry name" value="POR_N"/>
    <property type="match status" value="1"/>
</dbReference>
<protein>
    <recommendedName>
        <fullName evidence="6">Pyruvate/ketoisovalerate oxidoreductase catalytic domain-containing protein</fullName>
    </recommendedName>
</protein>
<evidence type="ECO:0008006" key="6">
    <source>
        <dbReference type="Google" id="ProtNLM"/>
    </source>
</evidence>
<dbReference type="GO" id="GO:0006979">
    <property type="term" value="P:response to oxidative stress"/>
    <property type="evidence" value="ECO:0007669"/>
    <property type="project" value="TreeGrafter"/>
</dbReference>
<evidence type="ECO:0000259" key="3">
    <source>
        <dbReference type="Pfam" id="PF01558"/>
    </source>
</evidence>
<evidence type="ECO:0000259" key="4">
    <source>
        <dbReference type="Pfam" id="PF01855"/>
    </source>
</evidence>
<dbReference type="SUPFAM" id="SSF53323">
    <property type="entry name" value="Pyruvate-ferredoxin oxidoreductase, PFOR, domain III"/>
    <property type="match status" value="1"/>
</dbReference>
<dbReference type="Gene3D" id="3.40.50.970">
    <property type="match status" value="1"/>
</dbReference>
<proteinExistence type="predicted"/>
<evidence type="ECO:0000256" key="2">
    <source>
        <dbReference type="SAM" id="MobiDB-lite"/>
    </source>
</evidence>
<feature type="region of interest" description="Disordered" evidence="2">
    <location>
        <begin position="290"/>
        <end position="313"/>
    </location>
</feature>
<dbReference type="InterPro" id="IPR002869">
    <property type="entry name" value="Pyrv_flavodox_OxRed_cen"/>
</dbReference>
<dbReference type="PANTHER" id="PTHR32154:SF20">
    <property type="entry name" value="2-OXOGLUTARATE OXIDOREDUCTASE SUBUNIT KORA"/>
    <property type="match status" value="1"/>
</dbReference>
<gene>
    <name evidence="5" type="ORF">METZ01_LOCUS321813</name>
</gene>
<dbReference type="CDD" id="cd07034">
    <property type="entry name" value="TPP_PYR_PFOR_IOR-alpha_like"/>
    <property type="match status" value="1"/>
</dbReference>
<evidence type="ECO:0000313" key="5">
    <source>
        <dbReference type="EMBL" id="SVC68959.1"/>
    </source>
</evidence>
<dbReference type="SUPFAM" id="SSF52518">
    <property type="entry name" value="Thiamin diphosphate-binding fold (THDP-binding)"/>
    <property type="match status" value="1"/>
</dbReference>
<dbReference type="InterPro" id="IPR019752">
    <property type="entry name" value="Pyrv/ketoisovalerate_OxRed_cat"/>
</dbReference>
<feature type="compositionally biased region" description="Low complexity" evidence="2">
    <location>
        <begin position="291"/>
        <end position="313"/>
    </location>
</feature>
<sequence>MSETTVSEANTGSDSQASAISEVTIRLAGNSQDGIQSIGGFLARLAGRSEREVMTMMTIPATISGGASIFQVRLSSGEVLSPGDKADVLFAFYQHSYDGHIGNIRKGGVLVYDSDHVEPDEERLTDYRHIGIPISSLTVEAIGGTGRDKGKNIFALGLVAGMFSLDATKLERLINERFGAKGESVVQTALDAFQAGYRHQSDDITNLFHLARGGAERANQVVMSGNEALGYGLIAAGVRFGAGYPITPWSDIMELLRRELPKYGGTFVQCEDEIASVSMAIGAGYGGQGAAMGEQGEQGEQGAAMGEQGAAMG</sequence>